<evidence type="ECO:0000259" key="6">
    <source>
        <dbReference type="Pfam" id="PF00155"/>
    </source>
</evidence>
<dbReference type="PANTHER" id="PTHR43807">
    <property type="entry name" value="FI04487P"/>
    <property type="match status" value="1"/>
</dbReference>
<evidence type="ECO:0000256" key="4">
    <source>
        <dbReference type="ARBA" id="ARBA00022679"/>
    </source>
</evidence>
<dbReference type="SUPFAM" id="SSF53383">
    <property type="entry name" value="PLP-dependent transferases"/>
    <property type="match status" value="1"/>
</dbReference>
<dbReference type="GO" id="GO:0030170">
    <property type="term" value="F:pyridoxal phosphate binding"/>
    <property type="evidence" value="ECO:0007669"/>
    <property type="project" value="InterPro"/>
</dbReference>
<dbReference type="Pfam" id="PF00155">
    <property type="entry name" value="Aminotran_1_2"/>
    <property type="match status" value="1"/>
</dbReference>
<dbReference type="GO" id="GO:0016212">
    <property type="term" value="F:kynurenine-oxoglutarate transaminase activity"/>
    <property type="evidence" value="ECO:0007669"/>
    <property type="project" value="TreeGrafter"/>
</dbReference>
<dbReference type="AlphaFoldDB" id="A0A6A6H6H8"/>
<evidence type="ECO:0000313" key="7">
    <source>
        <dbReference type="EMBL" id="KAF2233438.1"/>
    </source>
</evidence>
<evidence type="ECO:0000256" key="2">
    <source>
        <dbReference type="ARBA" id="ARBA00007441"/>
    </source>
</evidence>
<keyword evidence="8" id="KW-1185">Reference proteome</keyword>
<gene>
    <name evidence="7" type="ORF">EV356DRAFT_448259</name>
</gene>
<comment type="cofactor">
    <cofactor evidence="1">
        <name>pyridoxal 5'-phosphate</name>
        <dbReference type="ChEBI" id="CHEBI:597326"/>
    </cofactor>
</comment>
<dbReference type="CDD" id="cd00609">
    <property type="entry name" value="AAT_like"/>
    <property type="match status" value="1"/>
</dbReference>
<name>A0A6A6H6H8_VIRVR</name>
<accession>A0A6A6H6H8</accession>
<proteinExistence type="inferred from homology"/>
<dbReference type="InterPro" id="IPR004839">
    <property type="entry name" value="Aminotransferase_I/II_large"/>
</dbReference>
<evidence type="ECO:0000313" key="8">
    <source>
        <dbReference type="Proteomes" id="UP000800092"/>
    </source>
</evidence>
<dbReference type="InterPro" id="IPR015421">
    <property type="entry name" value="PyrdxlP-dep_Trfase_major"/>
</dbReference>
<dbReference type="Gene3D" id="3.40.640.10">
    <property type="entry name" value="Type I PLP-dependent aspartate aminotransferase-like (Major domain)"/>
    <property type="match status" value="1"/>
</dbReference>
<organism evidence="7 8">
    <name type="scientific">Viridothelium virens</name>
    <name type="common">Speckled blister lichen</name>
    <name type="synonym">Trypethelium virens</name>
    <dbReference type="NCBI Taxonomy" id="1048519"/>
    <lineage>
        <taxon>Eukaryota</taxon>
        <taxon>Fungi</taxon>
        <taxon>Dikarya</taxon>
        <taxon>Ascomycota</taxon>
        <taxon>Pezizomycotina</taxon>
        <taxon>Dothideomycetes</taxon>
        <taxon>Dothideomycetes incertae sedis</taxon>
        <taxon>Trypetheliales</taxon>
        <taxon>Trypetheliaceae</taxon>
        <taxon>Viridothelium</taxon>
    </lineage>
</organism>
<dbReference type="Gene3D" id="3.90.1150.10">
    <property type="entry name" value="Aspartate Aminotransferase, domain 1"/>
    <property type="match status" value="1"/>
</dbReference>
<dbReference type="GO" id="GO:0005739">
    <property type="term" value="C:mitochondrion"/>
    <property type="evidence" value="ECO:0007669"/>
    <property type="project" value="TreeGrafter"/>
</dbReference>
<protein>
    <submittedName>
        <fullName evidence="7">PLP-dependent transferase</fullName>
    </submittedName>
</protein>
<dbReference type="Proteomes" id="UP000800092">
    <property type="component" value="Unassembled WGS sequence"/>
</dbReference>
<dbReference type="EMBL" id="ML991806">
    <property type="protein sequence ID" value="KAF2233438.1"/>
    <property type="molecule type" value="Genomic_DNA"/>
</dbReference>
<evidence type="ECO:0000256" key="1">
    <source>
        <dbReference type="ARBA" id="ARBA00001933"/>
    </source>
</evidence>
<dbReference type="InterPro" id="IPR015422">
    <property type="entry name" value="PyrdxlP-dep_Trfase_small"/>
</dbReference>
<feature type="non-terminal residue" evidence="7">
    <location>
        <position position="1"/>
    </location>
</feature>
<comment type="similarity">
    <text evidence="2">Belongs to the class-I pyridoxal-phosphate-dependent aminotransferase family.</text>
</comment>
<evidence type="ECO:0000256" key="3">
    <source>
        <dbReference type="ARBA" id="ARBA00022576"/>
    </source>
</evidence>
<sequence length="402" mass="44495">ISQCSAKCPIQPVANLGEGLGYMPPDFLVDAHKEALNVIQAHQYAPVNGLPEFTEALSATYSPLYGKRLEPSQEISVHSGGTEAILSMVTAFVEPGDEVLVFEPAFDLYELHVNFVGGKVKYIPLHPPSNASTEAHSANDWTFDVGELERAISPRTKMLILNTPHNPLGKIFSTSELYTIGSFCIQHNILILSDEVYERLYFTPNSPFPRIATLSPAFFRNTITIGSVGKSFEATGWRVGYAIGHADLIRYMQAAHVVLAFATAGPAQLAAARGLKMAEGNGFWEERRWGMKAKLESLCEIFRELELPYVQPAGAHYVMLNAAKLRIPADYIFPEKVKGKSRDWKLCWFVLQEAGVATIPVSASFSKPDTHVGDEYLRFVACKSPAEIDLAKNRLRSLKKYL</sequence>
<dbReference type="PANTHER" id="PTHR43807:SF20">
    <property type="entry name" value="FI04487P"/>
    <property type="match status" value="1"/>
</dbReference>
<reference evidence="7" key="1">
    <citation type="journal article" date="2020" name="Stud. Mycol.">
        <title>101 Dothideomycetes genomes: a test case for predicting lifestyles and emergence of pathogens.</title>
        <authorList>
            <person name="Haridas S."/>
            <person name="Albert R."/>
            <person name="Binder M."/>
            <person name="Bloem J."/>
            <person name="Labutti K."/>
            <person name="Salamov A."/>
            <person name="Andreopoulos B."/>
            <person name="Baker S."/>
            <person name="Barry K."/>
            <person name="Bills G."/>
            <person name="Bluhm B."/>
            <person name="Cannon C."/>
            <person name="Castanera R."/>
            <person name="Culley D."/>
            <person name="Daum C."/>
            <person name="Ezra D."/>
            <person name="Gonzalez J."/>
            <person name="Henrissat B."/>
            <person name="Kuo A."/>
            <person name="Liang C."/>
            <person name="Lipzen A."/>
            <person name="Lutzoni F."/>
            <person name="Magnuson J."/>
            <person name="Mondo S."/>
            <person name="Nolan M."/>
            <person name="Ohm R."/>
            <person name="Pangilinan J."/>
            <person name="Park H.-J."/>
            <person name="Ramirez L."/>
            <person name="Alfaro M."/>
            <person name="Sun H."/>
            <person name="Tritt A."/>
            <person name="Yoshinaga Y."/>
            <person name="Zwiers L.-H."/>
            <person name="Turgeon B."/>
            <person name="Goodwin S."/>
            <person name="Spatafora J."/>
            <person name="Crous P."/>
            <person name="Grigoriev I."/>
        </authorList>
    </citation>
    <scope>NUCLEOTIDE SEQUENCE</scope>
    <source>
        <strain evidence="7">Tuck. ex Michener</strain>
    </source>
</reference>
<feature type="domain" description="Aminotransferase class I/classII large" evidence="6">
    <location>
        <begin position="22"/>
        <end position="389"/>
    </location>
</feature>
<dbReference type="FunFam" id="3.40.640.10:FF:000024">
    <property type="entry name" value="Kynurenine--oxoglutarate transaminase 3"/>
    <property type="match status" value="1"/>
</dbReference>
<dbReference type="InterPro" id="IPR051326">
    <property type="entry name" value="Kynurenine-oxoglutarate_AT"/>
</dbReference>
<dbReference type="OrthoDB" id="2414662at2759"/>
<evidence type="ECO:0000256" key="5">
    <source>
        <dbReference type="ARBA" id="ARBA00022898"/>
    </source>
</evidence>
<dbReference type="InterPro" id="IPR015424">
    <property type="entry name" value="PyrdxlP-dep_Trfase"/>
</dbReference>
<keyword evidence="4 7" id="KW-0808">Transferase</keyword>
<keyword evidence="5" id="KW-0663">Pyridoxal phosphate</keyword>
<keyword evidence="3" id="KW-0032">Aminotransferase</keyword>